<protein>
    <submittedName>
        <fullName evidence="1">Uncharacterized protein</fullName>
    </submittedName>
</protein>
<comment type="caution">
    <text evidence="1">The sequence shown here is derived from an EMBL/GenBank/DDBJ whole genome shotgun (WGS) entry which is preliminary data.</text>
</comment>
<evidence type="ECO:0000313" key="1">
    <source>
        <dbReference type="EMBL" id="GIY61270.1"/>
    </source>
</evidence>
<dbReference type="Proteomes" id="UP001054837">
    <property type="component" value="Unassembled WGS sequence"/>
</dbReference>
<proteinExistence type="predicted"/>
<organism evidence="1 2">
    <name type="scientific">Caerostris darwini</name>
    <dbReference type="NCBI Taxonomy" id="1538125"/>
    <lineage>
        <taxon>Eukaryota</taxon>
        <taxon>Metazoa</taxon>
        <taxon>Ecdysozoa</taxon>
        <taxon>Arthropoda</taxon>
        <taxon>Chelicerata</taxon>
        <taxon>Arachnida</taxon>
        <taxon>Araneae</taxon>
        <taxon>Araneomorphae</taxon>
        <taxon>Entelegynae</taxon>
        <taxon>Araneoidea</taxon>
        <taxon>Araneidae</taxon>
        <taxon>Caerostris</taxon>
    </lineage>
</organism>
<keyword evidence="2" id="KW-1185">Reference proteome</keyword>
<dbReference type="EMBL" id="BPLQ01011930">
    <property type="protein sequence ID" value="GIY61270.1"/>
    <property type="molecule type" value="Genomic_DNA"/>
</dbReference>
<name>A0AAV4UTN8_9ARAC</name>
<dbReference type="AlphaFoldDB" id="A0AAV4UTN8"/>
<accession>A0AAV4UTN8</accession>
<evidence type="ECO:0000313" key="2">
    <source>
        <dbReference type="Proteomes" id="UP001054837"/>
    </source>
</evidence>
<reference evidence="1 2" key="1">
    <citation type="submission" date="2021-06" db="EMBL/GenBank/DDBJ databases">
        <title>Caerostris darwini draft genome.</title>
        <authorList>
            <person name="Kono N."/>
            <person name="Arakawa K."/>
        </authorList>
    </citation>
    <scope>NUCLEOTIDE SEQUENCE [LARGE SCALE GENOMIC DNA]</scope>
</reference>
<gene>
    <name evidence="1" type="ORF">CDAR_286631</name>
</gene>
<sequence>MKNLDAPRRAQDSSVCEFPVLLISMAGHSSPKARETEMVGIFSATAEGHWPDEMFYFRKQKRTDPTCFSLGAANIGTFSHYSRAINRKGIRFGRQVS</sequence>